<reference evidence="5" key="2">
    <citation type="submission" date="2016-11" db="EMBL/GenBank/DDBJ databases">
        <authorList>
            <person name="Varghese N."/>
            <person name="Submissions S."/>
        </authorList>
    </citation>
    <scope>NUCLEOTIDE SEQUENCE [LARGE SCALE GENOMIC DNA]</scope>
    <source>
        <strain evidence="5">DX253</strain>
    </source>
</reference>
<dbReference type="RefSeq" id="WP_007977732.1">
    <property type="nucleotide sequence ID" value="NZ_AEMG01000004.1"/>
</dbReference>
<dbReference type="PATRIC" id="fig|797209.4.peg.1056"/>
<dbReference type="AlphaFoldDB" id="E7QQJ5"/>
<accession>E7QQJ5</accession>
<proteinExistence type="predicted"/>
<feature type="transmembrane region" description="Helical" evidence="1">
    <location>
        <begin position="97"/>
        <end position="116"/>
    </location>
</feature>
<feature type="transmembrane region" description="Helical" evidence="1">
    <location>
        <begin position="21"/>
        <end position="38"/>
    </location>
</feature>
<evidence type="ECO:0000256" key="1">
    <source>
        <dbReference type="SAM" id="Phobius"/>
    </source>
</evidence>
<name>E7QQJ5_HALPU</name>
<evidence type="ECO:0000313" key="3">
    <source>
        <dbReference type="EMBL" id="SHK49520.1"/>
    </source>
</evidence>
<keyword evidence="5" id="KW-1185">Reference proteome</keyword>
<dbReference type="Proteomes" id="UP000184203">
    <property type="component" value="Unassembled WGS sequence"/>
</dbReference>
<gene>
    <name evidence="3" type="ORF">SAMN05444342_1448</name>
    <name evidence="2" type="ORF">ZOD2009_05327</name>
</gene>
<keyword evidence="1" id="KW-0472">Membrane</keyword>
<reference evidence="2 4" key="1">
    <citation type="journal article" date="2014" name="ISME J.">
        <title>Trehalose/2-sulfotrehalose biosynthesis and glycine-betaine uptake are widely spread mechanisms for osmoadaptation in the Halobacteriales.</title>
        <authorList>
            <person name="Youssef N.H."/>
            <person name="Savage-Ashlock K.N."/>
            <person name="McCully A.L."/>
            <person name="Luedtke B."/>
            <person name="Shaw E.I."/>
            <person name="Hoff W.D."/>
            <person name="Elshahed M.S."/>
        </authorList>
    </citation>
    <scope>NUCLEOTIDE SEQUENCE [LARGE SCALE GENOMIC DNA]</scope>
    <source>
        <strain evidence="2 4">DX253</strain>
    </source>
</reference>
<feature type="transmembrane region" description="Helical" evidence="1">
    <location>
        <begin position="166"/>
        <end position="184"/>
    </location>
</feature>
<dbReference type="STRING" id="797209.GCA_000376445_01179"/>
<keyword evidence="1" id="KW-1133">Transmembrane helix</keyword>
<feature type="transmembrane region" description="Helical" evidence="1">
    <location>
        <begin position="73"/>
        <end position="91"/>
    </location>
</feature>
<feature type="transmembrane region" description="Helical" evidence="1">
    <location>
        <begin position="123"/>
        <end position="146"/>
    </location>
</feature>
<keyword evidence="1" id="KW-0812">Transmembrane</keyword>
<sequence>MAQRVSQLDALVEDKRVNAGLAWLLVGFLLIVAAGSLLQDDLLWALFAGAVAALALVPPVSYRNTEAMLPWEVLVLAALPVLGRELATLALTTRVATYLSVAALALIVAVELHVFTPVRMTHWFAVLFVVIATIATAGVWAVVQWLSDVYLGTQFLGSEYRLMWDFVYATVVGAFAGIVFELYFRRVIPAEERLPIDVQEQLR</sequence>
<evidence type="ECO:0000313" key="5">
    <source>
        <dbReference type="Proteomes" id="UP000184203"/>
    </source>
</evidence>
<dbReference type="OrthoDB" id="342532at2157"/>
<protein>
    <submittedName>
        <fullName evidence="2">Uncharacterized protein</fullName>
    </submittedName>
</protein>
<feature type="transmembrane region" description="Helical" evidence="1">
    <location>
        <begin position="44"/>
        <end position="61"/>
    </location>
</feature>
<evidence type="ECO:0000313" key="4">
    <source>
        <dbReference type="Proteomes" id="UP000003751"/>
    </source>
</evidence>
<dbReference type="EMBL" id="FRAN01000002">
    <property type="protein sequence ID" value="SHK49520.1"/>
    <property type="molecule type" value="Genomic_DNA"/>
</dbReference>
<reference evidence="3" key="3">
    <citation type="submission" date="2016-11" db="EMBL/GenBank/DDBJ databases">
        <authorList>
            <person name="Jaros S."/>
            <person name="Januszkiewicz K."/>
            <person name="Wedrychowicz H."/>
        </authorList>
    </citation>
    <scope>NUCLEOTIDE SEQUENCE [LARGE SCALE GENOMIC DNA]</scope>
    <source>
        <strain evidence="3">DX253</strain>
    </source>
</reference>
<dbReference type="EMBL" id="AEMG01000004">
    <property type="protein sequence ID" value="EFW93259.1"/>
    <property type="molecule type" value="Genomic_DNA"/>
</dbReference>
<dbReference type="Proteomes" id="UP000003751">
    <property type="component" value="Unassembled WGS sequence"/>
</dbReference>
<organism evidence="2 4">
    <name type="scientific">Haladaptatus paucihalophilus DX253</name>
    <dbReference type="NCBI Taxonomy" id="797209"/>
    <lineage>
        <taxon>Archaea</taxon>
        <taxon>Methanobacteriati</taxon>
        <taxon>Methanobacteriota</taxon>
        <taxon>Stenosarchaea group</taxon>
        <taxon>Halobacteria</taxon>
        <taxon>Halobacteriales</taxon>
        <taxon>Haladaptataceae</taxon>
        <taxon>Haladaptatus</taxon>
    </lineage>
</organism>
<dbReference type="eggNOG" id="arCOG04663">
    <property type="taxonomic scope" value="Archaea"/>
</dbReference>
<evidence type="ECO:0000313" key="2">
    <source>
        <dbReference type="EMBL" id="EFW93259.1"/>
    </source>
</evidence>